<gene>
    <name evidence="3" type="ORF">ThimaDRAFT_3948</name>
</gene>
<reference evidence="3 4" key="1">
    <citation type="submission" date="2011-06" db="EMBL/GenBank/DDBJ databases">
        <title>The draft genome of Thiocapsa marina 5811.</title>
        <authorList>
            <consortium name="US DOE Joint Genome Institute (JGI-PGF)"/>
            <person name="Lucas S."/>
            <person name="Han J."/>
            <person name="Cheng J.-F."/>
            <person name="Goodwin L."/>
            <person name="Pitluck S."/>
            <person name="Peters L."/>
            <person name="Land M.L."/>
            <person name="Hauser L."/>
            <person name="Vogl K."/>
            <person name="Liu Z."/>
            <person name="Imhoff J."/>
            <person name="Thiel V."/>
            <person name="Frigaard N.-U."/>
            <person name="Bryant D."/>
            <person name="Woyke T.J."/>
        </authorList>
    </citation>
    <scope>NUCLEOTIDE SEQUENCE [LARGE SCALE GENOMIC DNA]</scope>
    <source>
        <strain evidence="3 4">5811</strain>
    </source>
</reference>
<dbReference type="OrthoDB" id="5768987at2"/>
<evidence type="ECO:0000256" key="1">
    <source>
        <dbReference type="SAM" id="MobiDB-lite"/>
    </source>
</evidence>
<dbReference type="RefSeq" id="WP_007194820.1">
    <property type="nucleotide sequence ID" value="NZ_AFWV01000014.1"/>
</dbReference>
<proteinExistence type="predicted"/>
<dbReference type="EMBL" id="AFWV01000014">
    <property type="protein sequence ID" value="EGV16821.1"/>
    <property type="molecule type" value="Genomic_DNA"/>
</dbReference>
<sequence>MATEETAPKRSGLGWIPKLSLWAVVIAFGYLYLSSAERDSTADTTQAAVTDESSMEADGFQKIKDKIGDLTSSAETVIADVTAAGTDGFNQVVAKVKELTGTAEPQSADELASETVPAEVAEAEPVAGASADAPPAVVEMSAAPQDAVASPATTQVTEERPAASAFNRHSAPLPATSAARALPPESDPQAQAVESASAETTDAPPLKDAEATVFAESLLGGESTAETASASAEAPTPAPIPPGFAPVPVVPQPFARAEAVPAPPVVAPAFEGRRESAAQYRARMIAEHESMRRAADQRAREYWEQMQMPAPMSAPAGYPAYGPAYGPAFGPSYGAPVYQR</sequence>
<keyword evidence="2" id="KW-1133">Transmembrane helix</keyword>
<evidence type="ECO:0000313" key="4">
    <source>
        <dbReference type="Proteomes" id="UP000005459"/>
    </source>
</evidence>
<keyword evidence="2" id="KW-0812">Transmembrane</keyword>
<keyword evidence="2" id="KW-0472">Membrane</keyword>
<feature type="compositionally biased region" description="Polar residues" evidence="1">
    <location>
        <begin position="188"/>
        <end position="200"/>
    </location>
</feature>
<keyword evidence="4" id="KW-1185">Reference proteome</keyword>
<organism evidence="3 4">
    <name type="scientific">Thiocapsa marina 5811</name>
    <dbReference type="NCBI Taxonomy" id="768671"/>
    <lineage>
        <taxon>Bacteria</taxon>
        <taxon>Pseudomonadati</taxon>
        <taxon>Pseudomonadota</taxon>
        <taxon>Gammaproteobacteria</taxon>
        <taxon>Chromatiales</taxon>
        <taxon>Chromatiaceae</taxon>
        <taxon>Thiocapsa</taxon>
    </lineage>
</organism>
<dbReference type="eggNOG" id="ENOG5032S3A">
    <property type="taxonomic scope" value="Bacteria"/>
</dbReference>
<feature type="region of interest" description="Disordered" evidence="1">
    <location>
        <begin position="140"/>
        <end position="207"/>
    </location>
</feature>
<feature type="transmembrane region" description="Helical" evidence="2">
    <location>
        <begin position="12"/>
        <end position="33"/>
    </location>
</feature>
<protein>
    <submittedName>
        <fullName evidence="3">Uncharacterized protein</fullName>
    </submittedName>
</protein>
<evidence type="ECO:0000313" key="3">
    <source>
        <dbReference type="EMBL" id="EGV16821.1"/>
    </source>
</evidence>
<name>F9UG95_9GAMM</name>
<accession>F9UG95</accession>
<evidence type="ECO:0000256" key="2">
    <source>
        <dbReference type="SAM" id="Phobius"/>
    </source>
</evidence>
<dbReference type="AlphaFoldDB" id="F9UG95"/>
<dbReference type="Proteomes" id="UP000005459">
    <property type="component" value="Unassembled WGS sequence"/>
</dbReference>